<dbReference type="GO" id="GO:0046872">
    <property type="term" value="F:metal ion binding"/>
    <property type="evidence" value="ECO:0007669"/>
    <property type="project" value="InterPro"/>
</dbReference>
<protein>
    <submittedName>
        <fullName evidence="5">Helix-turn-helix protein</fullName>
    </submittedName>
</protein>
<dbReference type="PANTHER" id="PTHR43280">
    <property type="entry name" value="ARAC-FAMILY TRANSCRIPTIONAL REGULATOR"/>
    <property type="match status" value="1"/>
</dbReference>
<proteinExistence type="predicted"/>
<keyword evidence="6" id="KW-1185">Reference proteome</keyword>
<evidence type="ECO:0000256" key="1">
    <source>
        <dbReference type="ARBA" id="ARBA00023015"/>
    </source>
</evidence>
<dbReference type="SUPFAM" id="SSF55008">
    <property type="entry name" value="HMA, heavy metal-associated domain"/>
    <property type="match status" value="1"/>
</dbReference>
<keyword evidence="2" id="KW-0238">DNA-binding</keyword>
<dbReference type="InterPro" id="IPR018060">
    <property type="entry name" value="HTH_AraC"/>
</dbReference>
<dbReference type="RefSeq" id="WP_144884459.1">
    <property type="nucleotide sequence ID" value="NZ_VLLE01000002.1"/>
</dbReference>
<name>A0A562SW52_9BACT</name>
<evidence type="ECO:0000256" key="3">
    <source>
        <dbReference type="ARBA" id="ARBA00023163"/>
    </source>
</evidence>
<dbReference type="InterPro" id="IPR009057">
    <property type="entry name" value="Homeodomain-like_sf"/>
</dbReference>
<reference evidence="5 6" key="1">
    <citation type="journal article" date="2015" name="Stand. Genomic Sci.">
        <title>Genomic Encyclopedia of Bacterial and Archaeal Type Strains, Phase III: the genomes of soil and plant-associated and newly described type strains.</title>
        <authorList>
            <person name="Whitman W.B."/>
            <person name="Woyke T."/>
            <person name="Klenk H.P."/>
            <person name="Zhou Y."/>
            <person name="Lilburn T.G."/>
            <person name="Beck B.J."/>
            <person name="De Vos P."/>
            <person name="Vandamme P."/>
            <person name="Eisen J.A."/>
            <person name="Garrity G."/>
            <person name="Hugenholtz P."/>
            <person name="Kyrpides N.C."/>
        </authorList>
    </citation>
    <scope>NUCLEOTIDE SEQUENCE [LARGE SCALE GENOMIC DNA]</scope>
    <source>
        <strain evidence="5 6">CGMCC 1.7271</strain>
    </source>
</reference>
<keyword evidence="3" id="KW-0804">Transcription</keyword>
<dbReference type="AlphaFoldDB" id="A0A562SW52"/>
<dbReference type="Proteomes" id="UP000316167">
    <property type="component" value="Unassembled WGS sequence"/>
</dbReference>
<keyword evidence="1" id="KW-0805">Transcription regulation</keyword>
<dbReference type="GO" id="GO:0043565">
    <property type="term" value="F:sequence-specific DNA binding"/>
    <property type="evidence" value="ECO:0007669"/>
    <property type="project" value="InterPro"/>
</dbReference>
<accession>A0A562SW52</accession>
<evidence type="ECO:0000256" key="2">
    <source>
        <dbReference type="ARBA" id="ARBA00023125"/>
    </source>
</evidence>
<evidence type="ECO:0000313" key="5">
    <source>
        <dbReference type="EMBL" id="TWI85505.1"/>
    </source>
</evidence>
<dbReference type="Gene3D" id="1.10.10.60">
    <property type="entry name" value="Homeodomain-like"/>
    <property type="match status" value="1"/>
</dbReference>
<dbReference type="Gene3D" id="3.30.70.100">
    <property type="match status" value="1"/>
</dbReference>
<gene>
    <name evidence="5" type="ORF">IQ13_0668</name>
</gene>
<evidence type="ECO:0000259" key="4">
    <source>
        <dbReference type="PROSITE" id="PS01124"/>
    </source>
</evidence>
<comment type="caution">
    <text evidence="5">The sequence shown here is derived from an EMBL/GenBank/DDBJ whole genome shotgun (WGS) entry which is preliminary data.</text>
</comment>
<dbReference type="InterPro" id="IPR018062">
    <property type="entry name" value="HTH_AraC-typ_CS"/>
</dbReference>
<dbReference type="GO" id="GO:0003700">
    <property type="term" value="F:DNA-binding transcription factor activity"/>
    <property type="evidence" value="ECO:0007669"/>
    <property type="project" value="InterPro"/>
</dbReference>
<dbReference type="SMART" id="SM00342">
    <property type="entry name" value="HTH_ARAC"/>
    <property type="match status" value="1"/>
</dbReference>
<dbReference type="PROSITE" id="PS00041">
    <property type="entry name" value="HTH_ARAC_FAMILY_1"/>
    <property type="match status" value="1"/>
</dbReference>
<sequence length="183" mass="21062">MQQSVFIKGMVCHRCITTVTKELQQLGIELDEVLLGEVRFAVNAPFTDFDVLNKTLAPLGFSVIENKRSKLVRQVKQIVADVYSGDYDFPYQFRLSDLLAQKLEKEHDFISQQFSAEEGITIEKFVIDFRIEKIKEMLVYTTLSLADISFQLGFSSVAHLSRQFKQQTGLTLSHFKVLRQTHH</sequence>
<dbReference type="SUPFAM" id="SSF46689">
    <property type="entry name" value="Homeodomain-like"/>
    <property type="match status" value="1"/>
</dbReference>
<dbReference type="PROSITE" id="PS01124">
    <property type="entry name" value="HTH_ARAC_FAMILY_2"/>
    <property type="match status" value="1"/>
</dbReference>
<dbReference type="EMBL" id="VLLE01000002">
    <property type="protein sequence ID" value="TWI85505.1"/>
    <property type="molecule type" value="Genomic_DNA"/>
</dbReference>
<dbReference type="OrthoDB" id="952277at2"/>
<dbReference type="InterPro" id="IPR036163">
    <property type="entry name" value="HMA_dom_sf"/>
</dbReference>
<dbReference type="PANTHER" id="PTHR43280:SF2">
    <property type="entry name" value="HTH-TYPE TRANSCRIPTIONAL REGULATOR EXSA"/>
    <property type="match status" value="1"/>
</dbReference>
<dbReference type="Pfam" id="PF12833">
    <property type="entry name" value="HTH_18"/>
    <property type="match status" value="1"/>
</dbReference>
<evidence type="ECO:0000313" key="6">
    <source>
        <dbReference type="Proteomes" id="UP000316167"/>
    </source>
</evidence>
<organism evidence="5 6">
    <name type="scientific">Lacibacter cauensis</name>
    <dbReference type="NCBI Taxonomy" id="510947"/>
    <lineage>
        <taxon>Bacteria</taxon>
        <taxon>Pseudomonadati</taxon>
        <taxon>Bacteroidota</taxon>
        <taxon>Chitinophagia</taxon>
        <taxon>Chitinophagales</taxon>
        <taxon>Chitinophagaceae</taxon>
        <taxon>Lacibacter</taxon>
    </lineage>
</organism>
<feature type="domain" description="HTH araC/xylS-type" evidence="4">
    <location>
        <begin position="99"/>
        <end position="178"/>
    </location>
</feature>